<dbReference type="RefSeq" id="WP_145186093.1">
    <property type="nucleotide sequence ID" value="NZ_CP036290.1"/>
</dbReference>
<protein>
    <submittedName>
        <fullName evidence="1">Uncharacterized protein</fullName>
    </submittedName>
</protein>
<evidence type="ECO:0000313" key="1">
    <source>
        <dbReference type="EMBL" id="QDU84478.1"/>
    </source>
</evidence>
<evidence type="ECO:0000313" key="2">
    <source>
        <dbReference type="Proteomes" id="UP000319342"/>
    </source>
</evidence>
<organism evidence="1 2">
    <name type="scientific">Rohdeia mirabilis</name>
    <dbReference type="NCBI Taxonomy" id="2528008"/>
    <lineage>
        <taxon>Bacteria</taxon>
        <taxon>Pseudomonadati</taxon>
        <taxon>Planctomycetota</taxon>
        <taxon>Planctomycetia</taxon>
        <taxon>Planctomycetia incertae sedis</taxon>
        <taxon>Rohdeia</taxon>
    </lineage>
</organism>
<proteinExistence type="predicted"/>
<name>A0A518CZ19_9BACT</name>
<dbReference type="EMBL" id="CP036290">
    <property type="protein sequence ID" value="QDU84478.1"/>
    <property type="molecule type" value="Genomic_DNA"/>
</dbReference>
<keyword evidence="2" id="KW-1185">Reference proteome</keyword>
<gene>
    <name evidence="1" type="ORF">Pla163_15880</name>
</gene>
<reference evidence="1 2" key="1">
    <citation type="submission" date="2019-02" db="EMBL/GenBank/DDBJ databases">
        <title>Deep-cultivation of Planctomycetes and their phenomic and genomic characterization uncovers novel biology.</title>
        <authorList>
            <person name="Wiegand S."/>
            <person name="Jogler M."/>
            <person name="Boedeker C."/>
            <person name="Pinto D."/>
            <person name="Vollmers J."/>
            <person name="Rivas-Marin E."/>
            <person name="Kohn T."/>
            <person name="Peeters S.H."/>
            <person name="Heuer A."/>
            <person name="Rast P."/>
            <person name="Oberbeckmann S."/>
            <person name="Bunk B."/>
            <person name="Jeske O."/>
            <person name="Meyerdierks A."/>
            <person name="Storesund J.E."/>
            <person name="Kallscheuer N."/>
            <person name="Luecker S."/>
            <person name="Lage O.M."/>
            <person name="Pohl T."/>
            <person name="Merkel B.J."/>
            <person name="Hornburger P."/>
            <person name="Mueller R.-W."/>
            <person name="Bruemmer F."/>
            <person name="Labrenz M."/>
            <person name="Spormann A.M."/>
            <person name="Op den Camp H."/>
            <person name="Overmann J."/>
            <person name="Amann R."/>
            <person name="Jetten M.S.M."/>
            <person name="Mascher T."/>
            <person name="Medema M.H."/>
            <person name="Devos D.P."/>
            <person name="Kaster A.-K."/>
            <person name="Ovreas L."/>
            <person name="Rohde M."/>
            <person name="Galperin M.Y."/>
            <person name="Jogler C."/>
        </authorList>
    </citation>
    <scope>NUCLEOTIDE SEQUENCE [LARGE SCALE GENOMIC DNA]</scope>
    <source>
        <strain evidence="1 2">Pla163</strain>
    </source>
</reference>
<sequence>MTERHELEMSSVEAQLCVLYAEKQRLEEELGSSSTDDILSLIDDLNARIADLEVANDDLPGLDETDDLRIQLAQLVAEREAFLLSVDAGSLEEAKDVLRNFRSNNHRPHDPMQDQDFEVENAIDDAIDMANDVSSNVTSSETVQDAFTVANDLRTMAEQLGDVFTNSKVTFTGRLHGGQWKLECNNG</sequence>
<accession>A0A518CZ19</accession>
<dbReference type="AlphaFoldDB" id="A0A518CZ19"/>
<dbReference type="Proteomes" id="UP000319342">
    <property type="component" value="Chromosome"/>
</dbReference>